<keyword evidence="10" id="KW-0560">Oxidoreductase</keyword>
<evidence type="ECO:0000313" key="19">
    <source>
        <dbReference type="Proteomes" id="UP000015453"/>
    </source>
</evidence>
<keyword evidence="13" id="KW-0376">Hydrogen peroxide</keyword>
<comment type="cofactor">
    <cofactor evidence="15">
        <name>Ca(2+)</name>
        <dbReference type="ChEBI" id="CHEBI:29108"/>
    </cofactor>
    <text evidence="15">Binds 2 calcium ions per subunit.</text>
</comment>
<dbReference type="GO" id="GO:0006979">
    <property type="term" value="P:response to oxidative stress"/>
    <property type="evidence" value="ECO:0007669"/>
    <property type="project" value="InterPro"/>
</dbReference>
<dbReference type="Gene3D" id="1.10.420.10">
    <property type="entry name" value="Peroxidase, domain 2"/>
    <property type="match status" value="1"/>
</dbReference>
<keyword evidence="6" id="KW-0575">Peroxidase</keyword>
<name>S8D639_9LAMI</name>
<dbReference type="GO" id="GO:0020037">
    <property type="term" value="F:heme binding"/>
    <property type="evidence" value="ECO:0007669"/>
    <property type="project" value="InterPro"/>
</dbReference>
<dbReference type="PANTHER" id="PTHR31517:SF59">
    <property type="entry name" value="PEROXIDASE"/>
    <property type="match status" value="1"/>
</dbReference>
<dbReference type="EMBL" id="AUSU01009518">
    <property type="protein sequence ID" value="EPS58123.1"/>
    <property type="molecule type" value="Genomic_DNA"/>
</dbReference>
<gene>
    <name evidence="18" type="ORF">M569_16692</name>
</gene>
<keyword evidence="12 16" id="KW-1015">Disulfide bond</keyword>
<feature type="non-terminal residue" evidence="18">
    <location>
        <position position="1"/>
    </location>
</feature>
<protein>
    <recommendedName>
        <fullName evidence="4">peroxidase</fullName>
        <ecNumber evidence="4">1.11.1.7</ecNumber>
    </recommendedName>
</protein>
<comment type="caution">
    <text evidence="18">The sequence shown here is derived from an EMBL/GenBank/DDBJ whole genome shotgun (WGS) entry which is preliminary data.</text>
</comment>
<keyword evidence="8 15" id="KW-0479">Metal-binding</keyword>
<feature type="binding site" evidence="14">
    <location>
        <position position="28"/>
    </location>
    <ligand>
        <name>substrate</name>
    </ligand>
</feature>
<evidence type="ECO:0000313" key="18">
    <source>
        <dbReference type="EMBL" id="EPS58123.1"/>
    </source>
</evidence>
<accession>S8D639</accession>
<feature type="binding site" evidence="15">
    <location>
        <position position="119"/>
    </location>
    <ligand>
        <name>Ca(2+)</name>
        <dbReference type="ChEBI" id="CHEBI:29108"/>
        <label>2</label>
    </ligand>
</feature>
<dbReference type="AlphaFoldDB" id="S8D639"/>
<dbReference type="InterPro" id="IPR002016">
    <property type="entry name" value="Haem_peroxidase"/>
</dbReference>
<dbReference type="OrthoDB" id="2113341at2759"/>
<dbReference type="EC" id="1.11.1.7" evidence="4"/>
<dbReference type="SUPFAM" id="SSF48113">
    <property type="entry name" value="Heme-dependent peroxidases"/>
    <property type="match status" value="1"/>
</dbReference>
<evidence type="ECO:0000256" key="16">
    <source>
        <dbReference type="PIRSR" id="PIRSR600823-5"/>
    </source>
</evidence>
<dbReference type="PROSITE" id="PS00435">
    <property type="entry name" value="PEROXIDASE_1"/>
    <property type="match status" value="1"/>
</dbReference>
<evidence type="ECO:0000256" key="8">
    <source>
        <dbReference type="ARBA" id="ARBA00022723"/>
    </source>
</evidence>
<keyword evidence="5" id="KW-0964">Secreted</keyword>
<dbReference type="Gene3D" id="1.10.520.10">
    <property type="match status" value="1"/>
</dbReference>
<dbReference type="InterPro" id="IPR000823">
    <property type="entry name" value="Peroxidase_pln"/>
</dbReference>
<feature type="non-terminal residue" evidence="18">
    <location>
        <position position="191"/>
    </location>
</feature>
<evidence type="ECO:0000256" key="12">
    <source>
        <dbReference type="ARBA" id="ARBA00023157"/>
    </source>
</evidence>
<dbReference type="GO" id="GO:0140825">
    <property type="term" value="F:lactoperoxidase activity"/>
    <property type="evidence" value="ECO:0007669"/>
    <property type="project" value="UniProtKB-EC"/>
</dbReference>
<keyword evidence="7" id="KW-0349">Heme</keyword>
<evidence type="ECO:0000256" key="10">
    <source>
        <dbReference type="ARBA" id="ARBA00023002"/>
    </source>
</evidence>
<comment type="similarity">
    <text evidence="3">Belongs to the peroxidase family. Ascorbate peroxidase subfamily.</text>
</comment>
<feature type="binding site" description="axial binding residue" evidence="15">
    <location>
        <position position="58"/>
    </location>
    <ligand>
        <name>heme b</name>
        <dbReference type="ChEBI" id="CHEBI:60344"/>
    </ligand>
    <ligandPart>
        <name>Fe</name>
        <dbReference type="ChEBI" id="CHEBI:18248"/>
    </ligandPart>
</feature>
<evidence type="ECO:0000259" key="17">
    <source>
        <dbReference type="PROSITE" id="PS50873"/>
    </source>
</evidence>
<comment type="cofactor">
    <cofactor evidence="15">
        <name>heme b</name>
        <dbReference type="ChEBI" id="CHEBI:60344"/>
    </cofactor>
    <text evidence="15">Binds 1 heme b (iron(II)-protoporphyrin IX) group per subunit.</text>
</comment>
<evidence type="ECO:0000256" key="14">
    <source>
        <dbReference type="PIRSR" id="PIRSR600823-2"/>
    </source>
</evidence>
<evidence type="ECO:0000256" key="9">
    <source>
        <dbReference type="ARBA" id="ARBA00022837"/>
    </source>
</evidence>
<evidence type="ECO:0000256" key="6">
    <source>
        <dbReference type="ARBA" id="ARBA00022559"/>
    </source>
</evidence>
<organism evidence="18 19">
    <name type="scientific">Genlisea aurea</name>
    <dbReference type="NCBI Taxonomy" id="192259"/>
    <lineage>
        <taxon>Eukaryota</taxon>
        <taxon>Viridiplantae</taxon>
        <taxon>Streptophyta</taxon>
        <taxon>Embryophyta</taxon>
        <taxon>Tracheophyta</taxon>
        <taxon>Spermatophyta</taxon>
        <taxon>Magnoliopsida</taxon>
        <taxon>eudicotyledons</taxon>
        <taxon>Gunneridae</taxon>
        <taxon>Pentapetalae</taxon>
        <taxon>asterids</taxon>
        <taxon>lamiids</taxon>
        <taxon>Lamiales</taxon>
        <taxon>Lentibulariaceae</taxon>
        <taxon>Genlisea</taxon>
    </lineage>
</organism>
<dbReference type="PRINTS" id="PR00458">
    <property type="entry name" value="PEROXIDASE"/>
</dbReference>
<dbReference type="InterPro" id="IPR010255">
    <property type="entry name" value="Haem_peroxidase_sf"/>
</dbReference>
<dbReference type="InterPro" id="IPR019793">
    <property type="entry name" value="Peroxidases_heam-ligand_BS"/>
</dbReference>
<comment type="catalytic activity">
    <reaction evidence="1">
        <text>2 a phenolic donor + H2O2 = 2 a phenolic radical donor + 2 H2O</text>
        <dbReference type="Rhea" id="RHEA:56136"/>
        <dbReference type="ChEBI" id="CHEBI:15377"/>
        <dbReference type="ChEBI" id="CHEBI:16240"/>
        <dbReference type="ChEBI" id="CHEBI:139520"/>
        <dbReference type="ChEBI" id="CHEBI:139521"/>
        <dbReference type="EC" id="1.11.1.7"/>
    </reaction>
</comment>
<keyword evidence="9 15" id="KW-0106">Calcium</keyword>
<keyword evidence="11 15" id="KW-0408">Iron</keyword>
<comment type="function">
    <text evidence="2">Removal of H(2)O(2), oxidation of toxic reductants, biosynthesis and degradation of lignin, suberization, auxin catabolism, response to environmental stresses such as wounding, pathogen attack and oxidative stress. These functions might be dependent on each isozyme/isoform in each plant tissue.</text>
</comment>
<dbReference type="Proteomes" id="UP000015453">
    <property type="component" value="Unassembled WGS sequence"/>
</dbReference>
<evidence type="ECO:0000256" key="1">
    <source>
        <dbReference type="ARBA" id="ARBA00000189"/>
    </source>
</evidence>
<feature type="binding site" evidence="15">
    <location>
        <position position="114"/>
    </location>
    <ligand>
        <name>Ca(2+)</name>
        <dbReference type="ChEBI" id="CHEBI:29108"/>
        <label>2</label>
    </ligand>
</feature>
<dbReference type="FunFam" id="1.10.420.10:FF:000001">
    <property type="entry name" value="Peroxidase"/>
    <property type="match status" value="1"/>
</dbReference>
<sequence length="191" mass="20899">AGGPYYPVKKGRWDGKTSSAWRVESNLPPANSTVDQLLSLFVSKGLSLHDLVALSGAHSIGFAHCKHFLSRLYSYDRRGGPDPAIDLRLLKALKLSCPPLGGNSDVVAPLDVNTPFLLDNVYYANLEARMGVLGTDQALFADVRTRPVAQAMAANRSLFFERFAASMDRMGSIGVKRGRKHGERRKDCSLH</sequence>
<evidence type="ECO:0000256" key="15">
    <source>
        <dbReference type="PIRSR" id="PIRSR600823-3"/>
    </source>
</evidence>
<evidence type="ECO:0000256" key="2">
    <source>
        <dbReference type="ARBA" id="ARBA00002322"/>
    </source>
</evidence>
<dbReference type="Pfam" id="PF00141">
    <property type="entry name" value="peroxidase"/>
    <property type="match status" value="1"/>
</dbReference>
<keyword evidence="19" id="KW-1185">Reference proteome</keyword>
<evidence type="ECO:0000256" key="7">
    <source>
        <dbReference type="ARBA" id="ARBA00022617"/>
    </source>
</evidence>
<reference evidence="18 19" key="1">
    <citation type="journal article" date="2013" name="BMC Genomics">
        <title>The miniature genome of a carnivorous plant Genlisea aurea contains a low number of genes and short non-coding sequences.</title>
        <authorList>
            <person name="Leushkin E.V."/>
            <person name="Sutormin R.A."/>
            <person name="Nabieva E.R."/>
            <person name="Penin A.A."/>
            <person name="Kondrashov A.S."/>
            <person name="Logacheva M.D."/>
        </authorList>
    </citation>
    <scope>NUCLEOTIDE SEQUENCE [LARGE SCALE GENOMIC DNA]</scope>
</reference>
<feature type="binding site" evidence="15">
    <location>
        <position position="111"/>
    </location>
    <ligand>
        <name>Ca(2+)</name>
        <dbReference type="ChEBI" id="CHEBI:29108"/>
        <label>2</label>
    </ligand>
</feature>
<evidence type="ECO:0000256" key="5">
    <source>
        <dbReference type="ARBA" id="ARBA00022525"/>
    </source>
</evidence>
<feature type="domain" description="Plant heme peroxidase family profile" evidence="17">
    <location>
        <begin position="1"/>
        <end position="191"/>
    </location>
</feature>
<dbReference type="GO" id="GO:0046872">
    <property type="term" value="F:metal ion binding"/>
    <property type="evidence" value="ECO:0007669"/>
    <property type="project" value="UniProtKB-KW"/>
</dbReference>
<evidence type="ECO:0000256" key="13">
    <source>
        <dbReference type="ARBA" id="ARBA00023324"/>
    </source>
</evidence>
<dbReference type="PANTHER" id="PTHR31517">
    <property type="match status" value="1"/>
</dbReference>
<dbReference type="PRINTS" id="PR00461">
    <property type="entry name" value="PLPEROXIDASE"/>
</dbReference>
<evidence type="ECO:0000256" key="4">
    <source>
        <dbReference type="ARBA" id="ARBA00012313"/>
    </source>
</evidence>
<evidence type="ECO:0000256" key="3">
    <source>
        <dbReference type="ARBA" id="ARBA00006873"/>
    </source>
</evidence>
<proteinExistence type="inferred from homology"/>
<evidence type="ECO:0000256" key="11">
    <source>
        <dbReference type="ARBA" id="ARBA00023004"/>
    </source>
</evidence>
<dbReference type="PROSITE" id="PS50873">
    <property type="entry name" value="PEROXIDASE_4"/>
    <property type="match status" value="1"/>
</dbReference>
<dbReference type="GO" id="GO:0042744">
    <property type="term" value="P:hydrogen peroxide catabolic process"/>
    <property type="evidence" value="ECO:0007669"/>
    <property type="project" value="UniProtKB-KW"/>
</dbReference>
<feature type="disulfide bond" evidence="16">
    <location>
        <begin position="65"/>
        <end position="97"/>
    </location>
</feature>